<dbReference type="PANTHER" id="PTHR33254:SF4">
    <property type="entry name" value="4-HYDROXY-4-METHYL-2-OXOGLUTARATE ALDOLASE 3-RELATED"/>
    <property type="match status" value="1"/>
</dbReference>
<dbReference type="GO" id="GO:0047443">
    <property type="term" value="F:4-hydroxy-4-methyl-2-oxoglutarate aldolase activity"/>
    <property type="evidence" value="ECO:0007669"/>
    <property type="project" value="TreeGrafter"/>
</dbReference>
<reference evidence="2" key="1">
    <citation type="submission" date="2022-11" db="EMBL/GenBank/DDBJ databases">
        <authorList>
            <person name="Petersen C."/>
        </authorList>
    </citation>
    <scope>NUCLEOTIDE SEQUENCE</scope>
    <source>
        <strain evidence="2">IBT 30069</strain>
    </source>
</reference>
<sequence>MATRQRIETLSRFTSCDIGDALVKLKYPYGGFLDGIKMYSPGSKGPVVGPAITVRMVETSDISAPKLDQHFVDYNQSGHIMYIHQPPGLSAACWGGLMSTRAQHLGAAGAVVNGRIRDQREHKELKFPVFGRDSSILGSNTFTKASQVDVPLQFKGELWIHPGDIILGDEEGVVVTPVSLIDQVIAFCEERAEIDKLTVECLMKGEAMGPVLRKLRK</sequence>
<dbReference type="AlphaFoldDB" id="A0A9W9FC71"/>
<feature type="binding site" evidence="1">
    <location>
        <position position="118"/>
    </location>
    <ligand>
        <name>Mg(2+)</name>
        <dbReference type="ChEBI" id="CHEBI:18420"/>
    </ligand>
</feature>
<evidence type="ECO:0000256" key="1">
    <source>
        <dbReference type="PIRSR" id="PIRSR605493-1"/>
    </source>
</evidence>
<dbReference type="SUPFAM" id="SSF89562">
    <property type="entry name" value="RraA-like"/>
    <property type="match status" value="1"/>
</dbReference>
<proteinExistence type="predicted"/>
<dbReference type="InterPro" id="IPR036704">
    <property type="entry name" value="RraA/RraA-like_sf"/>
</dbReference>
<keyword evidence="1" id="KW-0460">Magnesium</keyword>
<protein>
    <submittedName>
        <fullName evidence="2">Ribonuclease e inhibitor rraa dimethylmenaquinone methyltransferase</fullName>
    </submittedName>
</protein>
<dbReference type="Proteomes" id="UP001149165">
    <property type="component" value="Unassembled WGS sequence"/>
</dbReference>
<dbReference type="InterPro" id="IPR005493">
    <property type="entry name" value="RraA/RraA-like"/>
</dbReference>
<comment type="caution">
    <text evidence="2">The sequence shown here is derived from an EMBL/GenBank/DDBJ whole genome shotgun (WGS) entry which is preliminary data.</text>
</comment>
<dbReference type="GO" id="GO:0046872">
    <property type="term" value="F:metal ion binding"/>
    <property type="evidence" value="ECO:0007669"/>
    <property type="project" value="UniProtKB-KW"/>
</dbReference>
<accession>A0A9W9FC71</accession>
<gene>
    <name evidence="2" type="ORF">N7456_008229</name>
</gene>
<feature type="binding site" evidence="1">
    <location>
        <position position="117"/>
    </location>
    <ligand>
        <name>substrate</name>
    </ligand>
</feature>
<feature type="binding site" evidence="1">
    <location>
        <begin position="95"/>
        <end position="98"/>
    </location>
    <ligand>
        <name>substrate</name>
    </ligand>
</feature>
<dbReference type="GO" id="GO:0008948">
    <property type="term" value="F:oxaloacetate decarboxylase activity"/>
    <property type="evidence" value="ECO:0007669"/>
    <property type="project" value="TreeGrafter"/>
</dbReference>
<organism evidence="2 3">
    <name type="scientific">Penicillium angulare</name>
    <dbReference type="NCBI Taxonomy" id="116970"/>
    <lineage>
        <taxon>Eukaryota</taxon>
        <taxon>Fungi</taxon>
        <taxon>Dikarya</taxon>
        <taxon>Ascomycota</taxon>
        <taxon>Pezizomycotina</taxon>
        <taxon>Eurotiomycetes</taxon>
        <taxon>Eurotiomycetidae</taxon>
        <taxon>Eurotiales</taxon>
        <taxon>Aspergillaceae</taxon>
        <taxon>Penicillium</taxon>
    </lineage>
</organism>
<dbReference type="EMBL" id="JAPQKH010000005">
    <property type="protein sequence ID" value="KAJ5097508.1"/>
    <property type="molecule type" value="Genomic_DNA"/>
</dbReference>
<dbReference type="CDD" id="cd16841">
    <property type="entry name" value="RraA_family"/>
    <property type="match status" value="1"/>
</dbReference>
<keyword evidence="1" id="KW-0479">Metal-binding</keyword>
<name>A0A9W9FC71_9EURO</name>
<evidence type="ECO:0000313" key="3">
    <source>
        <dbReference type="Proteomes" id="UP001149165"/>
    </source>
</evidence>
<dbReference type="OrthoDB" id="1476984at2759"/>
<dbReference type="PANTHER" id="PTHR33254">
    <property type="entry name" value="4-HYDROXY-4-METHYL-2-OXOGLUTARATE ALDOLASE 3-RELATED"/>
    <property type="match status" value="1"/>
</dbReference>
<keyword evidence="3" id="KW-1185">Reference proteome</keyword>
<evidence type="ECO:0000313" key="2">
    <source>
        <dbReference type="EMBL" id="KAJ5097508.1"/>
    </source>
</evidence>
<comment type="cofactor">
    <cofactor evidence="1">
        <name>Mg(2+)</name>
        <dbReference type="ChEBI" id="CHEBI:18420"/>
    </cofactor>
</comment>
<dbReference type="Gene3D" id="3.50.30.40">
    <property type="entry name" value="Ribonuclease E inhibitor RraA/RraA-like"/>
    <property type="match status" value="1"/>
</dbReference>
<reference evidence="2" key="2">
    <citation type="journal article" date="2023" name="IMA Fungus">
        <title>Comparative genomic study of the Penicillium genus elucidates a diverse pangenome and 15 lateral gene transfer events.</title>
        <authorList>
            <person name="Petersen C."/>
            <person name="Sorensen T."/>
            <person name="Nielsen M.R."/>
            <person name="Sondergaard T.E."/>
            <person name="Sorensen J.L."/>
            <person name="Fitzpatrick D.A."/>
            <person name="Frisvad J.C."/>
            <person name="Nielsen K.L."/>
        </authorList>
    </citation>
    <scope>NUCLEOTIDE SEQUENCE</scope>
    <source>
        <strain evidence="2">IBT 30069</strain>
    </source>
</reference>
<dbReference type="Pfam" id="PF03737">
    <property type="entry name" value="RraA-like"/>
    <property type="match status" value="1"/>
</dbReference>